<name>A0A8T2XCN1_POPDE</name>
<reference evidence="3" key="1">
    <citation type="journal article" date="2021" name="J. Hered.">
        <title>Genome Assembly of Salicaceae Populus deltoides (Eastern Cottonwood) I-69 Based on Nanopore Sequencing and Hi-C Technologies.</title>
        <authorList>
            <person name="Bai S."/>
            <person name="Wu H."/>
            <person name="Zhang J."/>
            <person name="Pan Z."/>
            <person name="Zhao W."/>
            <person name="Li Z."/>
            <person name="Tong C."/>
        </authorList>
    </citation>
    <scope>NUCLEOTIDE SEQUENCE</scope>
    <source>
        <tissue evidence="3">Leaf</tissue>
    </source>
</reference>
<dbReference type="AlphaFoldDB" id="A0A8T2XCN1"/>
<gene>
    <name evidence="3" type="ORF">H0E87_025212</name>
</gene>
<feature type="signal peptide" evidence="2">
    <location>
        <begin position="1"/>
        <end position="21"/>
    </location>
</feature>
<dbReference type="EMBL" id="JACEGQ020000014">
    <property type="protein sequence ID" value="KAH8489911.1"/>
    <property type="molecule type" value="Genomic_DNA"/>
</dbReference>
<dbReference type="Proteomes" id="UP000807159">
    <property type="component" value="Chromosome 14"/>
</dbReference>
<evidence type="ECO:0000313" key="4">
    <source>
        <dbReference type="Proteomes" id="UP000807159"/>
    </source>
</evidence>
<accession>A0A8T2XCN1</accession>
<proteinExistence type="predicted"/>
<feature type="chain" id="PRO_5035838839" evidence="2">
    <location>
        <begin position="22"/>
        <end position="129"/>
    </location>
</feature>
<keyword evidence="4" id="KW-1185">Reference proteome</keyword>
<organism evidence="3 4">
    <name type="scientific">Populus deltoides</name>
    <name type="common">Eastern poplar</name>
    <name type="synonym">Eastern cottonwood</name>
    <dbReference type="NCBI Taxonomy" id="3696"/>
    <lineage>
        <taxon>Eukaryota</taxon>
        <taxon>Viridiplantae</taxon>
        <taxon>Streptophyta</taxon>
        <taxon>Embryophyta</taxon>
        <taxon>Tracheophyta</taxon>
        <taxon>Spermatophyta</taxon>
        <taxon>Magnoliopsida</taxon>
        <taxon>eudicotyledons</taxon>
        <taxon>Gunneridae</taxon>
        <taxon>Pentapetalae</taxon>
        <taxon>rosids</taxon>
        <taxon>fabids</taxon>
        <taxon>Malpighiales</taxon>
        <taxon>Salicaceae</taxon>
        <taxon>Saliceae</taxon>
        <taxon>Populus</taxon>
    </lineage>
</organism>
<evidence type="ECO:0000313" key="3">
    <source>
        <dbReference type="EMBL" id="KAH8489911.1"/>
    </source>
</evidence>
<feature type="region of interest" description="Disordered" evidence="1">
    <location>
        <begin position="48"/>
        <end position="79"/>
    </location>
</feature>
<evidence type="ECO:0000256" key="2">
    <source>
        <dbReference type="SAM" id="SignalP"/>
    </source>
</evidence>
<protein>
    <submittedName>
        <fullName evidence="3">Uncharacterized protein</fullName>
    </submittedName>
</protein>
<keyword evidence="2" id="KW-0732">Signal</keyword>
<evidence type="ECO:0000256" key="1">
    <source>
        <dbReference type="SAM" id="MobiDB-lite"/>
    </source>
</evidence>
<sequence length="129" mass="13989">MSPCFSRSRTLLLLQGHVTSAWIIWDADICNAGCRGARLGGYNVLPRRRASATGEESNPSYGSRNKGYGKGSRGGSSTLDNGFGTSIIASRVTWAKETRINMMQASQGELATRRRARLMMAYEPNGVGQ</sequence>
<comment type="caution">
    <text evidence="3">The sequence shown here is derived from an EMBL/GenBank/DDBJ whole genome shotgun (WGS) entry which is preliminary data.</text>
</comment>